<evidence type="ECO:0000313" key="2">
    <source>
        <dbReference type="EMBL" id="QWT28857.1"/>
    </source>
</evidence>
<reference evidence="2" key="1">
    <citation type="submission" date="2020-10" db="EMBL/GenBank/DDBJ databases">
        <title>Complete genome sequence of vB_MoxS-R1, a novel marine prophage inducted from Microbacterium.</title>
        <authorList>
            <person name="Zheng H."/>
            <person name="Liu B."/>
            <person name="Xu Y."/>
            <person name="Chen F."/>
        </authorList>
    </citation>
    <scope>NUCLEOTIDE SEQUENCE</scope>
</reference>
<gene>
    <name evidence="2" type="ORF">vBMoxSR1_gp7</name>
</gene>
<dbReference type="EMBL" id="MW073100">
    <property type="protein sequence ID" value="QWT28857.1"/>
    <property type="molecule type" value="Genomic_DNA"/>
</dbReference>
<accession>A0A8F2IVD2</accession>
<proteinExistence type="predicted"/>
<feature type="domain" description="Helix-turn-helix" evidence="1">
    <location>
        <begin position="21"/>
        <end position="63"/>
    </location>
</feature>
<evidence type="ECO:0000313" key="3">
    <source>
        <dbReference type="Proteomes" id="UP000683438"/>
    </source>
</evidence>
<dbReference type="GO" id="GO:0003677">
    <property type="term" value="F:DNA binding"/>
    <property type="evidence" value="ECO:0007669"/>
    <property type="project" value="UniProtKB-KW"/>
</dbReference>
<dbReference type="Pfam" id="PF12728">
    <property type="entry name" value="HTH_17"/>
    <property type="match status" value="1"/>
</dbReference>
<sequence length="73" mass="8274">MSAGVVQRIEFAPALFTRELAAYYLSRSVRDIDDLRKTGELIPVGKGKRVFFLKADLDRYVDKLPERDQAVAS</sequence>
<keyword evidence="2" id="KW-0238">DNA-binding</keyword>
<dbReference type="InterPro" id="IPR041657">
    <property type="entry name" value="HTH_17"/>
</dbReference>
<evidence type="ECO:0000259" key="1">
    <source>
        <dbReference type="Pfam" id="PF12728"/>
    </source>
</evidence>
<name>A0A8F2IVD2_9CAUD</name>
<protein>
    <submittedName>
        <fullName evidence="2">DNA-binding protein</fullName>
    </submittedName>
</protein>
<organism evidence="2 3">
    <name type="scientific">Microbacterium phage vB_MoxS-R1</name>
    <dbReference type="NCBI Taxonomy" id="2848881"/>
    <lineage>
        <taxon>Viruses</taxon>
        <taxon>Duplodnaviria</taxon>
        <taxon>Heunggongvirae</taxon>
        <taxon>Uroviricota</taxon>
        <taxon>Caudoviricetes</taxon>
        <taxon>Syrbvirus</taxon>
        <taxon>Syrbvirus R1</taxon>
    </lineage>
</organism>
<keyword evidence="3" id="KW-1185">Reference proteome</keyword>
<dbReference type="Proteomes" id="UP000683438">
    <property type="component" value="Segment"/>
</dbReference>